<dbReference type="SFLD" id="SFLDG00002">
    <property type="entry name" value="C1.7:_P-type_atpase_like"/>
    <property type="match status" value="1"/>
</dbReference>
<dbReference type="InterPro" id="IPR044492">
    <property type="entry name" value="P_typ_ATPase_HD_dom"/>
</dbReference>
<accession>A0A6J4U446</accession>
<dbReference type="PANTHER" id="PTHR48085:SF5">
    <property type="entry name" value="CADMIUM_ZINC-TRANSPORTING ATPASE HMA4-RELATED"/>
    <property type="match status" value="1"/>
</dbReference>
<dbReference type="GO" id="GO:0005886">
    <property type="term" value="C:plasma membrane"/>
    <property type="evidence" value="ECO:0007669"/>
    <property type="project" value="UniProtKB-SubCell"/>
</dbReference>
<evidence type="ECO:0000256" key="2">
    <source>
        <dbReference type="ARBA" id="ARBA00006024"/>
    </source>
</evidence>
<evidence type="ECO:0000256" key="8">
    <source>
        <dbReference type="ARBA" id="ARBA00022840"/>
    </source>
</evidence>
<dbReference type="AlphaFoldDB" id="A0A6J4U446"/>
<keyword evidence="8 14" id="KW-0067">ATP-binding</keyword>
<evidence type="ECO:0000256" key="13">
    <source>
        <dbReference type="ARBA" id="ARBA00047308"/>
    </source>
</evidence>
<comment type="catalytic activity">
    <reaction evidence="13">
        <text>Zn(2+)(in) + ATP + H2O = Zn(2+)(out) + ADP + phosphate + H(+)</text>
        <dbReference type="Rhea" id="RHEA:20621"/>
        <dbReference type="ChEBI" id="CHEBI:15377"/>
        <dbReference type="ChEBI" id="CHEBI:15378"/>
        <dbReference type="ChEBI" id="CHEBI:29105"/>
        <dbReference type="ChEBI" id="CHEBI:30616"/>
        <dbReference type="ChEBI" id="CHEBI:43474"/>
        <dbReference type="ChEBI" id="CHEBI:456216"/>
        <dbReference type="EC" id="7.2.2.12"/>
    </reaction>
</comment>
<dbReference type="EMBL" id="CADCWF010000036">
    <property type="protein sequence ID" value="CAA9539938.1"/>
    <property type="molecule type" value="Genomic_DNA"/>
</dbReference>
<feature type="region of interest" description="Disordered" evidence="15">
    <location>
        <begin position="796"/>
        <end position="825"/>
    </location>
</feature>
<dbReference type="PRINTS" id="PR00941">
    <property type="entry name" value="CDATPASE"/>
</dbReference>
<dbReference type="PANTHER" id="PTHR48085">
    <property type="entry name" value="CADMIUM/ZINC-TRANSPORTING ATPASE HMA2-RELATED"/>
    <property type="match status" value="1"/>
</dbReference>
<feature type="transmembrane region" description="Helical" evidence="14">
    <location>
        <begin position="205"/>
        <end position="222"/>
    </location>
</feature>
<dbReference type="InterPro" id="IPR001757">
    <property type="entry name" value="P_typ_ATPase"/>
</dbReference>
<organism evidence="17">
    <name type="scientific">uncultured Thermomicrobiales bacterium</name>
    <dbReference type="NCBI Taxonomy" id="1645740"/>
    <lineage>
        <taxon>Bacteria</taxon>
        <taxon>Pseudomonadati</taxon>
        <taxon>Thermomicrobiota</taxon>
        <taxon>Thermomicrobia</taxon>
        <taxon>Thermomicrobiales</taxon>
        <taxon>environmental samples</taxon>
    </lineage>
</organism>
<dbReference type="SUPFAM" id="SSF55008">
    <property type="entry name" value="HMA, heavy metal-associated domain"/>
    <property type="match status" value="2"/>
</dbReference>
<dbReference type="Pfam" id="PF00702">
    <property type="entry name" value="Hydrolase"/>
    <property type="match status" value="1"/>
</dbReference>
<dbReference type="CDD" id="cd00371">
    <property type="entry name" value="HMA"/>
    <property type="match status" value="2"/>
</dbReference>
<evidence type="ECO:0000256" key="9">
    <source>
        <dbReference type="ARBA" id="ARBA00022967"/>
    </source>
</evidence>
<keyword evidence="9" id="KW-1278">Translocase</keyword>
<dbReference type="Gene3D" id="3.40.1110.10">
    <property type="entry name" value="Calcium-transporting ATPase, cytoplasmic domain N"/>
    <property type="match status" value="1"/>
</dbReference>
<dbReference type="SUPFAM" id="SSF81653">
    <property type="entry name" value="Calcium ATPase, transduction domain A"/>
    <property type="match status" value="1"/>
</dbReference>
<dbReference type="InterPro" id="IPR036412">
    <property type="entry name" value="HAD-like_sf"/>
</dbReference>
<comment type="similarity">
    <text evidence="2 14">Belongs to the cation transport ATPase (P-type) (TC 3.A.3) family. Type IB subfamily.</text>
</comment>
<dbReference type="PRINTS" id="PR00119">
    <property type="entry name" value="CATATPASE"/>
</dbReference>
<dbReference type="SUPFAM" id="SSF81665">
    <property type="entry name" value="Calcium ATPase, transmembrane domain M"/>
    <property type="match status" value="1"/>
</dbReference>
<feature type="transmembrane region" description="Helical" evidence="14">
    <location>
        <begin position="750"/>
        <end position="775"/>
    </location>
</feature>
<dbReference type="FunFam" id="2.70.150.10:FF:000002">
    <property type="entry name" value="Copper-transporting ATPase 1, putative"/>
    <property type="match status" value="1"/>
</dbReference>
<dbReference type="Gene3D" id="3.30.70.100">
    <property type="match status" value="2"/>
</dbReference>
<evidence type="ECO:0000256" key="12">
    <source>
        <dbReference type="ARBA" id="ARBA00039097"/>
    </source>
</evidence>
<feature type="transmembrane region" description="Helical" evidence="14">
    <location>
        <begin position="403"/>
        <end position="426"/>
    </location>
</feature>
<feature type="transmembrane region" description="Helical" evidence="14">
    <location>
        <begin position="180"/>
        <end position="199"/>
    </location>
</feature>
<proteinExistence type="inferred from homology"/>
<keyword evidence="11 14" id="KW-0472">Membrane</keyword>
<evidence type="ECO:0000313" key="17">
    <source>
        <dbReference type="EMBL" id="CAA9539938.1"/>
    </source>
</evidence>
<dbReference type="EC" id="7.2.2.12" evidence="12"/>
<dbReference type="Pfam" id="PF00403">
    <property type="entry name" value="HMA"/>
    <property type="match status" value="2"/>
</dbReference>
<keyword evidence="3 14" id="KW-1003">Cell membrane</keyword>
<feature type="domain" description="HMA" evidence="16">
    <location>
        <begin position="94"/>
        <end position="161"/>
    </location>
</feature>
<keyword evidence="10 14" id="KW-1133">Transmembrane helix</keyword>
<dbReference type="Gene3D" id="3.40.50.1000">
    <property type="entry name" value="HAD superfamily/HAD-like"/>
    <property type="match status" value="1"/>
</dbReference>
<name>A0A6J4U446_9BACT</name>
<keyword evidence="6 14" id="KW-0479">Metal-binding</keyword>
<sequence>MSASETLARPESAVGTTAGPATVETTLPVRGLDCAVCAETLAAGLLGTPGIAAASVNFGAATAKVVFDPARTDPDRVVARIRALGYETDAPAGETLLFDLRGMDCGDCARSVEKTVAALPGVALAAVNFGAATLAVTPSPGGRLATGVVTGAVARAGYEATLRDGARTAARIPLWRERRLWPVAVAAALWLAATLLGEADVHPRLPVALFAAAIGLGGWPFARAGLQAVRARRLDMNVLMTVSALGAAVLGEWGEGAMVVVLFAFGSTLQALTLDRTRGAIRALMDLSPPLATVLRNGVEEIVPTAALRPGDSVRVRPGERLPADGTVTTGASAVDQSAITGESIPVDRAPGDAVYAGTVNGQGSLRVAVTAPAADSTLAQIIHLVEEAQGSKAPSQATVDRFAAVYTPVVIAVAGLLALGGWLVADDPRAWVYRALTLLVIACPCALVISTPVAIVSAIGAATRRGVLVKGGAALEAAGSARSVAFDKTGTLTEGRPRVVAVVAADGGAAVEREVVALAAAVEALSEHPLGRAVVAFARHEGIAWPEAYEFAAEPGRGARAIVDGRTVAVGSGRWASDTGVLVAGPLAERVARIGVAGQTPLVVAVDGAAVGAIAVADTPRAGAAAAIAALRDAGIRHVAVVTGDTRATGAAVAAAVGADETLAETLPADKAAVVAALRATHGPVLMVGDGVNDAPALVAADVGIAMGLRGTDVALEAADMALMRDDLSALPGVVRLSRRTTRIIRQNIALSLVVKVAALALAATGLVGLWGAVLADMGTSLLVTLNGMRLARDERERGSLTPRPATHSAGTPPPRQERGSAAD</sequence>
<evidence type="ECO:0000259" key="16">
    <source>
        <dbReference type="PROSITE" id="PS50846"/>
    </source>
</evidence>
<reference evidence="17" key="1">
    <citation type="submission" date="2020-02" db="EMBL/GenBank/DDBJ databases">
        <authorList>
            <person name="Meier V. D."/>
        </authorList>
    </citation>
    <scope>NUCLEOTIDE SEQUENCE</scope>
    <source>
        <strain evidence="17">AVDCRST_MAG59</strain>
    </source>
</reference>
<dbReference type="InterPro" id="IPR018303">
    <property type="entry name" value="ATPase_P-typ_P_site"/>
</dbReference>
<evidence type="ECO:0000256" key="7">
    <source>
        <dbReference type="ARBA" id="ARBA00022741"/>
    </source>
</evidence>
<gene>
    <name evidence="17" type="ORF">AVDCRST_MAG59-752</name>
</gene>
<dbReference type="NCBIfam" id="TIGR01525">
    <property type="entry name" value="ATPase-IB_hvy"/>
    <property type="match status" value="1"/>
</dbReference>
<evidence type="ECO:0000256" key="15">
    <source>
        <dbReference type="SAM" id="MobiDB-lite"/>
    </source>
</evidence>
<dbReference type="PROSITE" id="PS50846">
    <property type="entry name" value="HMA_2"/>
    <property type="match status" value="2"/>
</dbReference>
<evidence type="ECO:0000256" key="1">
    <source>
        <dbReference type="ARBA" id="ARBA00004651"/>
    </source>
</evidence>
<dbReference type="Pfam" id="PF00122">
    <property type="entry name" value="E1-E2_ATPase"/>
    <property type="match status" value="1"/>
</dbReference>
<dbReference type="InterPro" id="IPR006121">
    <property type="entry name" value="HMA_dom"/>
</dbReference>
<dbReference type="PROSITE" id="PS00154">
    <property type="entry name" value="ATPASE_E1_E2"/>
    <property type="match status" value="1"/>
</dbReference>
<dbReference type="InterPro" id="IPR051014">
    <property type="entry name" value="Cation_Transport_ATPase_IB"/>
</dbReference>
<evidence type="ECO:0000256" key="6">
    <source>
        <dbReference type="ARBA" id="ARBA00022723"/>
    </source>
</evidence>
<dbReference type="InterPro" id="IPR023214">
    <property type="entry name" value="HAD_sf"/>
</dbReference>
<dbReference type="SFLD" id="SFLDF00027">
    <property type="entry name" value="p-type_atpase"/>
    <property type="match status" value="1"/>
</dbReference>
<dbReference type="GO" id="GO:0016463">
    <property type="term" value="F:P-type zinc transporter activity"/>
    <property type="evidence" value="ECO:0007669"/>
    <property type="project" value="UniProtKB-EC"/>
</dbReference>
<dbReference type="NCBIfam" id="TIGR01494">
    <property type="entry name" value="ATPase_P-type"/>
    <property type="match status" value="1"/>
</dbReference>
<dbReference type="GO" id="GO:0046872">
    <property type="term" value="F:metal ion binding"/>
    <property type="evidence" value="ECO:0007669"/>
    <property type="project" value="UniProtKB-KW"/>
</dbReference>
<dbReference type="SFLD" id="SFLDS00003">
    <property type="entry name" value="Haloacid_Dehalogenase"/>
    <property type="match status" value="1"/>
</dbReference>
<feature type="transmembrane region" description="Helical" evidence="14">
    <location>
        <begin position="432"/>
        <end position="457"/>
    </location>
</feature>
<dbReference type="GO" id="GO:0016887">
    <property type="term" value="F:ATP hydrolysis activity"/>
    <property type="evidence" value="ECO:0007669"/>
    <property type="project" value="InterPro"/>
</dbReference>
<dbReference type="SUPFAM" id="SSF56784">
    <property type="entry name" value="HAD-like"/>
    <property type="match status" value="1"/>
</dbReference>
<dbReference type="Gene3D" id="2.70.150.10">
    <property type="entry name" value="Calcium-transporting ATPase, cytoplasmic transduction domain A"/>
    <property type="match status" value="1"/>
</dbReference>
<dbReference type="InterPro" id="IPR059000">
    <property type="entry name" value="ATPase_P-type_domA"/>
</dbReference>
<dbReference type="InterPro" id="IPR036163">
    <property type="entry name" value="HMA_dom_sf"/>
</dbReference>
<evidence type="ECO:0000256" key="14">
    <source>
        <dbReference type="RuleBase" id="RU362081"/>
    </source>
</evidence>
<keyword evidence="5 14" id="KW-0812">Transmembrane</keyword>
<keyword evidence="17" id="KW-0378">Hydrolase</keyword>
<evidence type="ECO:0000256" key="4">
    <source>
        <dbReference type="ARBA" id="ARBA00022553"/>
    </source>
</evidence>
<dbReference type="GO" id="GO:0015086">
    <property type="term" value="F:cadmium ion transmembrane transporter activity"/>
    <property type="evidence" value="ECO:0007669"/>
    <property type="project" value="TreeGrafter"/>
</dbReference>
<dbReference type="InterPro" id="IPR027256">
    <property type="entry name" value="P-typ_ATPase_IB"/>
</dbReference>
<comment type="subcellular location">
    <subcellularLocation>
        <location evidence="1">Cell membrane</location>
        <topology evidence="1">Multi-pass membrane protein</topology>
    </subcellularLocation>
</comment>
<dbReference type="InterPro" id="IPR023299">
    <property type="entry name" value="ATPase_P-typ_cyto_dom_N"/>
</dbReference>
<feature type="domain" description="HMA" evidence="16">
    <location>
        <begin position="23"/>
        <end position="89"/>
    </location>
</feature>
<keyword evidence="4" id="KW-0597">Phosphoprotein</keyword>
<dbReference type="PROSITE" id="PS01047">
    <property type="entry name" value="HMA_1"/>
    <property type="match status" value="1"/>
</dbReference>
<keyword evidence="7 14" id="KW-0547">Nucleotide-binding</keyword>
<dbReference type="InterPro" id="IPR023298">
    <property type="entry name" value="ATPase_P-typ_TM_dom_sf"/>
</dbReference>
<protein>
    <recommendedName>
        <fullName evidence="12">P-type Zn(2+) transporter</fullName>
        <ecNumber evidence="12">7.2.2.12</ecNumber>
    </recommendedName>
</protein>
<evidence type="ECO:0000256" key="10">
    <source>
        <dbReference type="ARBA" id="ARBA00022989"/>
    </source>
</evidence>
<evidence type="ECO:0000256" key="11">
    <source>
        <dbReference type="ARBA" id="ARBA00023136"/>
    </source>
</evidence>
<dbReference type="InterPro" id="IPR017969">
    <property type="entry name" value="Heavy-metal-associated_CS"/>
</dbReference>
<evidence type="ECO:0000256" key="3">
    <source>
        <dbReference type="ARBA" id="ARBA00022475"/>
    </source>
</evidence>
<dbReference type="GO" id="GO:0005524">
    <property type="term" value="F:ATP binding"/>
    <property type="evidence" value="ECO:0007669"/>
    <property type="project" value="UniProtKB-UniRule"/>
</dbReference>
<dbReference type="InterPro" id="IPR008250">
    <property type="entry name" value="ATPase_P-typ_transduc_dom_A_sf"/>
</dbReference>
<evidence type="ECO:0000256" key="5">
    <source>
        <dbReference type="ARBA" id="ARBA00022692"/>
    </source>
</evidence>